<organism evidence="2 3">
    <name type="scientific">Mycetohabitans rhizoxinica (strain DSM 19002 / CIP 109453 / HKI 454)</name>
    <name type="common">Paraburkholderia rhizoxinica</name>
    <dbReference type="NCBI Taxonomy" id="882378"/>
    <lineage>
        <taxon>Bacteria</taxon>
        <taxon>Pseudomonadati</taxon>
        <taxon>Pseudomonadota</taxon>
        <taxon>Betaproteobacteria</taxon>
        <taxon>Burkholderiales</taxon>
        <taxon>Burkholderiaceae</taxon>
        <taxon>Mycetohabitans</taxon>
    </lineage>
</organism>
<gene>
    <name evidence="2" type="ordered locus">RBRH_03600</name>
</gene>
<name>E5AQW9_MYCRK</name>
<evidence type="ECO:0000313" key="2">
    <source>
        <dbReference type="EMBL" id="CBW75001.1"/>
    </source>
</evidence>
<protein>
    <submittedName>
        <fullName evidence="2">Uncharacterized protein</fullName>
    </submittedName>
</protein>
<reference evidence="2 3" key="1">
    <citation type="journal article" date="2011" name="J. Bacteriol.">
        <title>Complete genome sequence of Burkholderia rhizoxinica, an endosymbiont of Rhizopus microsporus.</title>
        <authorList>
            <person name="Lackner G."/>
            <person name="Moebius N."/>
            <person name="Partida-Martinez L."/>
            <person name="Hertweck C."/>
        </authorList>
    </citation>
    <scope>NUCLEOTIDE SEQUENCE [LARGE SCALE GENOMIC DNA]</scope>
    <source>
        <strain evidence="3">DSM 19002 / CIP 109453 / HKI 454</strain>
    </source>
</reference>
<sequence>MTGSGAALASNEHNERHAFGPAGSGGQAMAIGAAQLPTPAARLHCAHAGLRCAHARLCRVGLPQRLEAHRAKVCAYV</sequence>
<evidence type="ECO:0000256" key="1">
    <source>
        <dbReference type="SAM" id="MobiDB-lite"/>
    </source>
</evidence>
<dbReference type="KEGG" id="brh:RBRH_03600"/>
<dbReference type="Proteomes" id="UP000007437">
    <property type="component" value="Chromosome"/>
</dbReference>
<accession>E5AQW9</accession>
<dbReference type="AlphaFoldDB" id="E5AQW9"/>
<feature type="region of interest" description="Disordered" evidence="1">
    <location>
        <begin position="1"/>
        <end position="23"/>
    </location>
</feature>
<proteinExistence type="predicted"/>
<dbReference type="EMBL" id="FR687359">
    <property type="protein sequence ID" value="CBW75001.1"/>
    <property type="molecule type" value="Genomic_DNA"/>
</dbReference>
<evidence type="ECO:0000313" key="3">
    <source>
        <dbReference type="Proteomes" id="UP000007437"/>
    </source>
</evidence>
<dbReference type="HOGENOM" id="CLU_2631438_0_0_4"/>